<name>A0A660SN18_UNCT6</name>
<dbReference type="AlphaFoldDB" id="A0A660SN18"/>
<evidence type="ECO:0000313" key="1">
    <source>
        <dbReference type="EMBL" id="RKX72205.1"/>
    </source>
</evidence>
<evidence type="ECO:0000313" key="2">
    <source>
        <dbReference type="Proteomes" id="UP000271125"/>
    </source>
</evidence>
<protein>
    <submittedName>
        <fullName evidence="1">Uncharacterized protein</fullName>
    </submittedName>
</protein>
<proteinExistence type="predicted"/>
<organism evidence="1 2">
    <name type="scientific">candidate division TA06 bacterium</name>
    <dbReference type="NCBI Taxonomy" id="2250710"/>
    <lineage>
        <taxon>Bacteria</taxon>
        <taxon>Bacteria division TA06</taxon>
    </lineage>
</organism>
<sequence>MALLNVIMIWFYIIQPETHLSLLNYMENLSTPPPSIGFYSKGNNIEAGTTIKISSGGLNGNLIANGATSLRVRLNIKDNLFADLSTILTDDVSSYSVAAGKYFNTGHIKLRGQLRYSFISYYELNDKYWFNAVNAEIITPFMWGKYFSPFVGLNSSYNYYRLPENIRSSPIKGISVKAITGLNFKYKYFTSCIFLSINRESFSSGIYFGFIK</sequence>
<accession>A0A660SN18</accession>
<reference evidence="1 2" key="1">
    <citation type="submission" date="2018-06" db="EMBL/GenBank/DDBJ databases">
        <title>Extensive metabolic versatility and redundancy in microbially diverse, dynamic hydrothermal sediments.</title>
        <authorList>
            <person name="Dombrowski N."/>
            <person name="Teske A."/>
            <person name="Baker B.J."/>
        </authorList>
    </citation>
    <scope>NUCLEOTIDE SEQUENCE [LARGE SCALE GENOMIC DNA]</scope>
    <source>
        <strain evidence="1">B10_G13</strain>
    </source>
</reference>
<comment type="caution">
    <text evidence="1">The sequence shown here is derived from an EMBL/GenBank/DDBJ whole genome shotgun (WGS) entry which is preliminary data.</text>
</comment>
<dbReference type="Proteomes" id="UP000271125">
    <property type="component" value="Unassembled WGS sequence"/>
</dbReference>
<gene>
    <name evidence="1" type="ORF">DRP43_01310</name>
</gene>
<dbReference type="EMBL" id="QNBD01000040">
    <property type="protein sequence ID" value="RKX72205.1"/>
    <property type="molecule type" value="Genomic_DNA"/>
</dbReference>